<dbReference type="RefSeq" id="WP_229846688.1">
    <property type="nucleotide sequence ID" value="NZ_BMTU01000002.1"/>
</dbReference>
<name>A0A918BGW3_9ACTN</name>
<reference evidence="3" key="2">
    <citation type="submission" date="2020-09" db="EMBL/GenBank/DDBJ databases">
        <authorList>
            <person name="Sun Q."/>
            <person name="Ohkuma M."/>
        </authorList>
    </citation>
    <scope>NUCLEOTIDE SEQUENCE</scope>
    <source>
        <strain evidence="3">JCM 4403</strain>
    </source>
</reference>
<keyword evidence="4" id="KW-1185">Reference proteome</keyword>
<evidence type="ECO:0000259" key="2">
    <source>
        <dbReference type="Pfam" id="PF01909"/>
    </source>
</evidence>
<dbReference type="Pfam" id="PF01909">
    <property type="entry name" value="NTP_transf_2"/>
    <property type="match status" value="1"/>
</dbReference>
<feature type="domain" description="Polymerase nucleotidyl transferase" evidence="2">
    <location>
        <begin position="45"/>
        <end position="78"/>
    </location>
</feature>
<organism evidence="3 4">
    <name type="scientific">Streptomyces pilosus</name>
    <dbReference type="NCBI Taxonomy" id="28893"/>
    <lineage>
        <taxon>Bacteria</taxon>
        <taxon>Bacillati</taxon>
        <taxon>Actinomycetota</taxon>
        <taxon>Actinomycetes</taxon>
        <taxon>Kitasatosporales</taxon>
        <taxon>Streptomycetaceae</taxon>
        <taxon>Streptomyces</taxon>
    </lineage>
</organism>
<dbReference type="InterPro" id="IPR002934">
    <property type="entry name" value="Polymerase_NTP_transf_dom"/>
</dbReference>
<dbReference type="AlphaFoldDB" id="A0A918BGW3"/>
<evidence type="ECO:0000256" key="1">
    <source>
        <dbReference type="SAM" id="MobiDB-lite"/>
    </source>
</evidence>
<protein>
    <recommendedName>
        <fullName evidence="2">Polymerase nucleotidyl transferase domain-containing protein</fullName>
    </recommendedName>
</protein>
<evidence type="ECO:0000313" key="4">
    <source>
        <dbReference type="Proteomes" id="UP000656732"/>
    </source>
</evidence>
<comment type="caution">
    <text evidence="3">The sequence shown here is derived from an EMBL/GenBank/DDBJ whole genome shotgun (WGS) entry which is preliminary data.</text>
</comment>
<reference evidence="3" key="1">
    <citation type="journal article" date="2014" name="Int. J. Syst. Evol. Microbiol.">
        <title>Complete genome sequence of Corynebacterium casei LMG S-19264T (=DSM 44701T), isolated from a smear-ripened cheese.</title>
        <authorList>
            <consortium name="US DOE Joint Genome Institute (JGI-PGF)"/>
            <person name="Walter F."/>
            <person name="Albersmeier A."/>
            <person name="Kalinowski J."/>
            <person name="Ruckert C."/>
        </authorList>
    </citation>
    <scope>NUCLEOTIDE SEQUENCE</scope>
    <source>
        <strain evidence="3">JCM 4403</strain>
    </source>
</reference>
<dbReference type="SUPFAM" id="SSF81301">
    <property type="entry name" value="Nucleotidyltransferase"/>
    <property type="match status" value="1"/>
</dbReference>
<proteinExistence type="predicted"/>
<sequence length="292" mass="30974">MDLTPASYGPGDVRPPSGPAGPPRELRPYLDELVRRIRAVCGPRPVSVLAVGSVALGDYRHGRSDVDVTVVVEGSLPHRERAELAARLVHPALPCPAAGLELVVYPAAFTARPSGDAGYLMDLNTGPSLPERVSYDPGESPAFWYVLDRSVARQCGLSLAGRPVREVIAAPRRPAVLAALRASVREHAGGEGHVADNRVLNGCRSVVYCRTGHWYAKRGAAEIVAAAEAGFRPLISDALRSFSRPRESALALPGARVRDFLGWVADRVDESVEAEVGDGVRAEDADRPGGGG</sequence>
<dbReference type="GO" id="GO:0016779">
    <property type="term" value="F:nucleotidyltransferase activity"/>
    <property type="evidence" value="ECO:0007669"/>
    <property type="project" value="InterPro"/>
</dbReference>
<gene>
    <name evidence="3" type="ORF">GCM10010280_12880</name>
</gene>
<accession>A0A918BGW3</accession>
<feature type="region of interest" description="Disordered" evidence="1">
    <location>
        <begin position="1"/>
        <end position="24"/>
    </location>
</feature>
<dbReference type="InterPro" id="IPR043519">
    <property type="entry name" value="NT_sf"/>
</dbReference>
<dbReference type="CDD" id="cd05403">
    <property type="entry name" value="NT_KNTase_like"/>
    <property type="match status" value="1"/>
</dbReference>
<dbReference type="Proteomes" id="UP000656732">
    <property type="component" value="Unassembled WGS sequence"/>
</dbReference>
<dbReference type="EMBL" id="BMTU01000002">
    <property type="protein sequence ID" value="GGQ68084.1"/>
    <property type="molecule type" value="Genomic_DNA"/>
</dbReference>
<dbReference type="Gene3D" id="3.30.460.10">
    <property type="entry name" value="Beta Polymerase, domain 2"/>
    <property type="match status" value="1"/>
</dbReference>
<evidence type="ECO:0000313" key="3">
    <source>
        <dbReference type="EMBL" id="GGQ68084.1"/>
    </source>
</evidence>